<dbReference type="Proteomes" id="UP001482620">
    <property type="component" value="Unassembled WGS sequence"/>
</dbReference>
<dbReference type="InterPro" id="IPR012337">
    <property type="entry name" value="RNaseH-like_sf"/>
</dbReference>
<accession>A0ABV0T3T6</accession>
<evidence type="ECO:0000313" key="3">
    <source>
        <dbReference type="Proteomes" id="UP001482620"/>
    </source>
</evidence>
<dbReference type="EMBL" id="JAHRIQ010021799">
    <property type="protein sequence ID" value="MEQ2227553.1"/>
    <property type="molecule type" value="Genomic_DNA"/>
</dbReference>
<dbReference type="Pfam" id="PF05699">
    <property type="entry name" value="Dimer_Tnp_hAT"/>
    <property type="match status" value="1"/>
</dbReference>
<name>A0ABV0T3T6_9TELE</name>
<proteinExistence type="predicted"/>
<gene>
    <name evidence="2" type="ORF">ILYODFUR_038797</name>
</gene>
<keyword evidence="3" id="KW-1185">Reference proteome</keyword>
<evidence type="ECO:0000313" key="2">
    <source>
        <dbReference type="EMBL" id="MEQ2227553.1"/>
    </source>
</evidence>
<organism evidence="2 3">
    <name type="scientific">Ilyodon furcidens</name>
    <name type="common">goldbreast splitfin</name>
    <dbReference type="NCBI Taxonomy" id="33524"/>
    <lineage>
        <taxon>Eukaryota</taxon>
        <taxon>Metazoa</taxon>
        <taxon>Chordata</taxon>
        <taxon>Craniata</taxon>
        <taxon>Vertebrata</taxon>
        <taxon>Euteleostomi</taxon>
        <taxon>Actinopterygii</taxon>
        <taxon>Neopterygii</taxon>
        <taxon>Teleostei</taxon>
        <taxon>Neoteleostei</taxon>
        <taxon>Acanthomorphata</taxon>
        <taxon>Ovalentaria</taxon>
        <taxon>Atherinomorphae</taxon>
        <taxon>Cyprinodontiformes</taxon>
        <taxon>Goodeidae</taxon>
        <taxon>Ilyodon</taxon>
    </lineage>
</organism>
<dbReference type="InterPro" id="IPR008906">
    <property type="entry name" value="HATC_C_dom"/>
</dbReference>
<evidence type="ECO:0000259" key="1">
    <source>
        <dbReference type="Pfam" id="PF05699"/>
    </source>
</evidence>
<feature type="domain" description="HAT C-terminal dimerisation" evidence="1">
    <location>
        <begin position="2"/>
        <end position="55"/>
    </location>
</feature>
<protein>
    <recommendedName>
        <fullName evidence="1">HAT C-terminal dimerisation domain-containing protein</fullName>
    </recommendedName>
</protein>
<reference evidence="2 3" key="1">
    <citation type="submission" date="2021-06" db="EMBL/GenBank/DDBJ databases">
        <authorList>
            <person name="Palmer J.M."/>
        </authorList>
    </citation>
    <scope>NUCLEOTIDE SEQUENCE [LARGE SCALE GENOMIC DNA]</scope>
    <source>
        <strain evidence="3">if_2019</strain>
        <tissue evidence="2">Muscle</tissue>
    </source>
</reference>
<dbReference type="SUPFAM" id="SSF53098">
    <property type="entry name" value="Ribonuclease H-like"/>
    <property type="match status" value="1"/>
</dbReference>
<sequence length="113" mass="13014">MSRFPALSRAAHKYLLAPCTSVDCEPLFSAASHIVGEKGNRIQCEKAEMLLFVKKYSPFANEGSLDYKPQCQVFQCLGHLLSEEALCWEIYKDYHVFFIKVMSQFKYFSLTML</sequence>
<comment type="caution">
    <text evidence="2">The sequence shown here is derived from an EMBL/GenBank/DDBJ whole genome shotgun (WGS) entry which is preliminary data.</text>
</comment>